<gene>
    <name evidence="3" type="ORF">CYMTET_21926</name>
</gene>
<sequence>MNVGQRLLGMKFGGECYVERLWTERFTAGLYLASGPMFMMIILYNIMLAIFAEHIPAVKHSRATAEKRAGSGDHVVWDMHVLITEQLLKMTGKRQNSQRLLERVMLQHGPSNVDLFKKFKTRMRLLEKQASTRVVTTVMELSDGHALLRHEALDAVSLLATMNCEQQPADQDSRSSSPAGECRPLLKSAIYQQIAQDASLEHEFREPQGSQISPRVYLPHEKYPWERPVPQDPLAFAESIVPSSSMGPCAPFMSGPPALAVPSLPSSSMGPSCPLGLGLLASTTGPSSSLGPCAPSLSGGWAVMESFEQPPLEGMPISGPSGDAKPTVDIMNASCKIAPPQKSLREQWSRGPVMENFHPQKEQHNQLAIPHERPSLEGPSRQRPAVILARNLTICKLNAPTSLNIRHKGNPASKMMRLESVSGVPLPNMDLDDIDAMLEMPGFCDCMVDGLLALQNQTEEAGNKDKRKDKMQGKQGRKRDRRHMLKMLQKIVTKQAHLEQVNEENHARCSEIQRLASCHFPAKLLPETQKLLKDTGLSLEI</sequence>
<name>A0AAE0G0Z7_9CHLO</name>
<feature type="compositionally biased region" description="Basic residues" evidence="1">
    <location>
        <begin position="473"/>
        <end position="482"/>
    </location>
</feature>
<evidence type="ECO:0000313" key="4">
    <source>
        <dbReference type="Proteomes" id="UP001190700"/>
    </source>
</evidence>
<reference evidence="3 4" key="1">
    <citation type="journal article" date="2015" name="Genome Biol. Evol.">
        <title>Comparative Genomics of a Bacterivorous Green Alga Reveals Evolutionary Causalities and Consequences of Phago-Mixotrophic Mode of Nutrition.</title>
        <authorList>
            <person name="Burns J.A."/>
            <person name="Paasch A."/>
            <person name="Narechania A."/>
            <person name="Kim E."/>
        </authorList>
    </citation>
    <scope>NUCLEOTIDE SEQUENCE [LARGE SCALE GENOMIC DNA]</scope>
    <source>
        <strain evidence="3 4">PLY_AMNH</strain>
    </source>
</reference>
<keyword evidence="2" id="KW-0812">Transmembrane</keyword>
<evidence type="ECO:0000256" key="2">
    <source>
        <dbReference type="SAM" id="Phobius"/>
    </source>
</evidence>
<evidence type="ECO:0000256" key="1">
    <source>
        <dbReference type="SAM" id="MobiDB-lite"/>
    </source>
</evidence>
<accession>A0AAE0G0Z7</accession>
<keyword evidence="4" id="KW-1185">Reference proteome</keyword>
<organism evidence="3 4">
    <name type="scientific">Cymbomonas tetramitiformis</name>
    <dbReference type="NCBI Taxonomy" id="36881"/>
    <lineage>
        <taxon>Eukaryota</taxon>
        <taxon>Viridiplantae</taxon>
        <taxon>Chlorophyta</taxon>
        <taxon>Pyramimonadophyceae</taxon>
        <taxon>Pyramimonadales</taxon>
        <taxon>Pyramimonadaceae</taxon>
        <taxon>Cymbomonas</taxon>
    </lineage>
</organism>
<keyword evidence="2" id="KW-1133">Transmembrane helix</keyword>
<comment type="caution">
    <text evidence="3">The sequence shown here is derived from an EMBL/GenBank/DDBJ whole genome shotgun (WGS) entry which is preliminary data.</text>
</comment>
<dbReference type="Proteomes" id="UP001190700">
    <property type="component" value="Unassembled WGS sequence"/>
</dbReference>
<feature type="compositionally biased region" description="Basic and acidic residues" evidence="1">
    <location>
        <begin position="461"/>
        <end position="472"/>
    </location>
</feature>
<feature type="region of interest" description="Disordered" evidence="1">
    <location>
        <begin position="458"/>
        <end position="482"/>
    </location>
</feature>
<keyword evidence="2" id="KW-0472">Membrane</keyword>
<proteinExistence type="predicted"/>
<dbReference type="EMBL" id="LGRX02010823">
    <property type="protein sequence ID" value="KAK3269636.1"/>
    <property type="molecule type" value="Genomic_DNA"/>
</dbReference>
<feature type="transmembrane region" description="Helical" evidence="2">
    <location>
        <begin position="30"/>
        <end position="52"/>
    </location>
</feature>
<evidence type="ECO:0000313" key="3">
    <source>
        <dbReference type="EMBL" id="KAK3269636.1"/>
    </source>
</evidence>
<protein>
    <submittedName>
        <fullName evidence="3">Uncharacterized protein</fullName>
    </submittedName>
</protein>
<dbReference type="AlphaFoldDB" id="A0AAE0G0Z7"/>